<dbReference type="Gene3D" id="3.40.50.300">
    <property type="entry name" value="P-loop containing nucleotide triphosphate hydrolases"/>
    <property type="match status" value="1"/>
</dbReference>
<dbReference type="Proteomes" id="UP000250235">
    <property type="component" value="Unassembled WGS sequence"/>
</dbReference>
<dbReference type="InterPro" id="IPR029063">
    <property type="entry name" value="SAM-dependent_MTases_sf"/>
</dbReference>
<dbReference type="Pfam" id="PF01926">
    <property type="entry name" value="MMR_HSR1"/>
    <property type="match status" value="1"/>
</dbReference>
<dbReference type="CDD" id="cd17230">
    <property type="entry name" value="TGS_DRG1"/>
    <property type="match status" value="1"/>
</dbReference>
<reference evidence="6 7" key="1">
    <citation type="journal article" date="2015" name="Proc. Natl. Acad. Sci. U.S.A.">
        <title>The resurrection genome of Boea hygrometrica: A blueprint for survival of dehydration.</title>
        <authorList>
            <person name="Xiao L."/>
            <person name="Yang G."/>
            <person name="Zhang L."/>
            <person name="Yang X."/>
            <person name="Zhao S."/>
            <person name="Ji Z."/>
            <person name="Zhou Q."/>
            <person name="Hu M."/>
            <person name="Wang Y."/>
            <person name="Chen M."/>
            <person name="Xu Y."/>
            <person name="Jin H."/>
            <person name="Xiao X."/>
            <person name="Hu G."/>
            <person name="Bao F."/>
            <person name="Hu Y."/>
            <person name="Wan P."/>
            <person name="Li L."/>
            <person name="Deng X."/>
            <person name="Kuang T."/>
            <person name="Xiang C."/>
            <person name="Zhu J.K."/>
            <person name="Oliver M.J."/>
            <person name="He Y."/>
        </authorList>
    </citation>
    <scope>NUCLEOTIDE SEQUENCE [LARGE SCALE GENOMIC DNA]</scope>
    <source>
        <strain evidence="7">cv. XS01</strain>
    </source>
</reference>
<evidence type="ECO:0000313" key="6">
    <source>
        <dbReference type="EMBL" id="KZV56096.1"/>
    </source>
</evidence>
<feature type="compositionally biased region" description="Basic and acidic residues" evidence="3">
    <location>
        <begin position="739"/>
        <end position="750"/>
    </location>
</feature>
<keyword evidence="2" id="KW-0342">GTP-binding</keyword>
<dbReference type="Gene3D" id="6.10.140.1070">
    <property type="match status" value="1"/>
</dbReference>
<proteinExistence type="predicted"/>
<dbReference type="Gene3D" id="3.10.20.30">
    <property type="match status" value="1"/>
</dbReference>
<dbReference type="CDD" id="cd01896">
    <property type="entry name" value="DRG"/>
    <property type="match status" value="1"/>
</dbReference>
<evidence type="ECO:0000259" key="5">
    <source>
        <dbReference type="PROSITE" id="PS51880"/>
    </source>
</evidence>
<dbReference type="InterPro" id="IPR031662">
    <property type="entry name" value="GTP-binding_2"/>
</dbReference>
<dbReference type="InterPro" id="IPR012675">
    <property type="entry name" value="Beta-grasp_dom_sf"/>
</dbReference>
<evidence type="ECO:0000259" key="4">
    <source>
        <dbReference type="PROSITE" id="PS51710"/>
    </source>
</evidence>
<evidence type="ECO:0000256" key="2">
    <source>
        <dbReference type="ARBA" id="ARBA00023134"/>
    </source>
</evidence>
<dbReference type="SUPFAM" id="SSF52540">
    <property type="entry name" value="P-loop containing nucleoside triphosphate hydrolases"/>
    <property type="match status" value="1"/>
</dbReference>
<sequence length="750" mass="84511">MLTFLYGHQTGGLYEMGLDRITIDPLPEIQQLSGLLTLSRQDDDRRRYMFAGRVRRRRRVGGGAAVESHRDGLDTAGAKVCEVDEDGDLILPRRTEQTDWGNDSFVITIQHHVTSSIPSVGLQVWRAELVLADFVLHMMYNHSKFDGIVAVELGAGTGLIGMLLARAANTVFITDHGDEVLGNCVKNVHLNARLFHEKASVYVRELDWNSWPPKDIENSSSQRSYGWIVSEVEELNRVTLLVAADVIYSDDLTDALFSILEILLSANQEKVLYLALEKRYNFTMDDLDVVANGYSHFLSYIKLEDDDEEKDAKEECWCGFVGKRINLEEIPQYVRGYDRGKDVEILEIKYVEQSHVTLFPKHQNIILMRYLTHTEYHLGQLKAKIAKLRTQLLEPPKGSSGAGEGFEVTKFGHGRVALIGFPSVGKSTLLTMLTGTHSEAASYEFTTLTCIPGIIHYNDTKIQLLDLPGIIEGASEGKGRGRQVIAVSKSSDIVLMVLDASKSEGHRQILTKELESVGLRLNKRPPQIYFKKKKTGGISFNSTLTLTHVDEKLCYQILHEYKIHNAEVLFREDATVDDLIDVIEGNRKYMKCIYVYNKIDVVGIDDVDRLARQPNSVVISCNLKLNLDRLLAKMWEEMGLVRIYTKPQGQQPDFSDPVVLSAGRGGCTVEDFCNHIHRSLIKDVKYVLVWGVSARHYPQHCGLSHTLQDEDVVQIVKKKEKEDGGRGRFKSHSNAPARISDREKKAPLKT</sequence>
<dbReference type="Pfam" id="PF02824">
    <property type="entry name" value="TGS"/>
    <property type="match status" value="1"/>
</dbReference>
<dbReference type="InterPro" id="IPR045001">
    <property type="entry name" value="DRG"/>
</dbReference>
<dbReference type="PROSITE" id="PS51880">
    <property type="entry name" value="TGS"/>
    <property type="match status" value="1"/>
</dbReference>
<accession>A0A2Z7DAG6</accession>
<protein>
    <submittedName>
        <fullName evidence="6">Developmentally regulated G-protein 1 isoform 1</fullName>
    </submittedName>
</protein>
<evidence type="ECO:0000313" key="7">
    <source>
        <dbReference type="Proteomes" id="UP000250235"/>
    </source>
</evidence>
<dbReference type="PROSITE" id="PS51710">
    <property type="entry name" value="G_OBG"/>
    <property type="match status" value="1"/>
</dbReference>
<feature type="region of interest" description="Disordered" evidence="3">
    <location>
        <begin position="719"/>
        <end position="750"/>
    </location>
</feature>
<dbReference type="InterPro" id="IPR012676">
    <property type="entry name" value="TGS-like"/>
</dbReference>
<evidence type="ECO:0000256" key="1">
    <source>
        <dbReference type="ARBA" id="ARBA00022741"/>
    </source>
</evidence>
<dbReference type="InterPro" id="IPR027417">
    <property type="entry name" value="P-loop_NTPase"/>
</dbReference>
<dbReference type="Pfam" id="PF16897">
    <property type="entry name" value="MMR_HSR1_Xtn"/>
    <property type="match status" value="1"/>
</dbReference>
<dbReference type="PRINTS" id="PR00326">
    <property type="entry name" value="GTP1OBG"/>
</dbReference>
<dbReference type="SUPFAM" id="SSF53335">
    <property type="entry name" value="S-adenosyl-L-methionine-dependent methyltransferases"/>
    <property type="match status" value="1"/>
</dbReference>
<dbReference type="InterPro" id="IPR004095">
    <property type="entry name" value="TGS"/>
</dbReference>
<dbReference type="InterPro" id="IPR031167">
    <property type="entry name" value="G_OBG"/>
</dbReference>
<dbReference type="InterPro" id="IPR005225">
    <property type="entry name" value="Small_GTP-bd"/>
</dbReference>
<dbReference type="GO" id="GO:0003924">
    <property type="term" value="F:GTPase activity"/>
    <property type="evidence" value="ECO:0007669"/>
    <property type="project" value="InterPro"/>
</dbReference>
<organism evidence="6 7">
    <name type="scientific">Dorcoceras hygrometricum</name>
    <dbReference type="NCBI Taxonomy" id="472368"/>
    <lineage>
        <taxon>Eukaryota</taxon>
        <taxon>Viridiplantae</taxon>
        <taxon>Streptophyta</taxon>
        <taxon>Embryophyta</taxon>
        <taxon>Tracheophyta</taxon>
        <taxon>Spermatophyta</taxon>
        <taxon>Magnoliopsida</taxon>
        <taxon>eudicotyledons</taxon>
        <taxon>Gunneridae</taxon>
        <taxon>Pentapetalae</taxon>
        <taxon>asterids</taxon>
        <taxon>lamiids</taxon>
        <taxon>Lamiales</taxon>
        <taxon>Gesneriaceae</taxon>
        <taxon>Didymocarpoideae</taxon>
        <taxon>Trichosporeae</taxon>
        <taxon>Loxocarpinae</taxon>
        <taxon>Dorcoceras</taxon>
    </lineage>
</organism>
<name>A0A2Z7DAG6_9LAMI</name>
<dbReference type="OrthoDB" id="603at2759"/>
<dbReference type="InterPro" id="IPR006074">
    <property type="entry name" value="GTP1-OBG_CS"/>
</dbReference>
<dbReference type="Pfam" id="PF10294">
    <property type="entry name" value="Methyltransf_16"/>
    <property type="match status" value="1"/>
</dbReference>
<gene>
    <name evidence="6" type="ORF">F511_06113</name>
</gene>
<dbReference type="Gene3D" id="3.40.50.150">
    <property type="entry name" value="Vaccinia Virus protein VP39"/>
    <property type="match status" value="1"/>
</dbReference>
<dbReference type="InterPro" id="IPR006073">
    <property type="entry name" value="GTP-bd"/>
</dbReference>
<dbReference type="GO" id="GO:0005525">
    <property type="term" value="F:GTP binding"/>
    <property type="evidence" value="ECO:0007669"/>
    <property type="project" value="UniProtKB-KW"/>
</dbReference>
<dbReference type="EMBL" id="KQ988415">
    <property type="protein sequence ID" value="KZV56096.1"/>
    <property type="molecule type" value="Genomic_DNA"/>
</dbReference>
<dbReference type="FunFam" id="3.10.20.30:FF:000003">
    <property type="entry name" value="Developmentally-regulated GTP-binding protein 1"/>
    <property type="match status" value="1"/>
</dbReference>
<dbReference type="InterPro" id="IPR019410">
    <property type="entry name" value="Methyltransf_16"/>
</dbReference>
<dbReference type="PANTHER" id="PTHR43127">
    <property type="entry name" value="DEVELOPMENTALLY-REGULATED GTP-BINDING PROTEIN 2"/>
    <property type="match status" value="1"/>
</dbReference>
<evidence type="ECO:0000256" key="3">
    <source>
        <dbReference type="SAM" id="MobiDB-lite"/>
    </source>
</evidence>
<dbReference type="AlphaFoldDB" id="A0A2Z7DAG6"/>
<feature type="domain" description="OBG-type G" evidence="4">
    <location>
        <begin position="414"/>
        <end position="639"/>
    </location>
</feature>
<dbReference type="NCBIfam" id="TIGR00231">
    <property type="entry name" value="small_GTP"/>
    <property type="match status" value="1"/>
</dbReference>
<dbReference type="SUPFAM" id="SSF81271">
    <property type="entry name" value="TGS-like"/>
    <property type="match status" value="1"/>
</dbReference>
<feature type="domain" description="TGS" evidence="5">
    <location>
        <begin position="639"/>
        <end position="717"/>
    </location>
</feature>
<keyword evidence="1" id="KW-0547">Nucleotide-binding</keyword>
<dbReference type="FunFam" id="3.40.50.300:FF:001436">
    <property type="entry name" value="Developmentally-regulated GTP-binding protein"/>
    <property type="match status" value="1"/>
</dbReference>
<keyword evidence="7" id="KW-1185">Reference proteome</keyword>
<dbReference type="PROSITE" id="PS00905">
    <property type="entry name" value="GTP1_OBG"/>
    <property type="match status" value="1"/>
</dbReference>